<protein>
    <submittedName>
        <fullName evidence="2">Microcystin dependent MdpB family protein</fullName>
    </submittedName>
</protein>
<reference evidence="3" key="1">
    <citation type="journal article" date="2019" name="Int. J. Syst. Evol. Microbiol.">
        <title>The Global Catalogue of Microorganisms (GCM) 10K type strain sequencing project: providing services to taxonomists for standard genome sequencing and annotation.</title>
        <authorList>
            <consortium name="The Broad Institute Genomics Platform"/>
            <consortium name="The Broad Institute Genome Sequencing Center for Infectious Disease"/>
            <person name="Wu L."/>
            <person name="Ma J."/>
        </authorList>
    </citation>
    <scope>NUCLEOTIDE SEQUENCE [LARGE SCALE GENOMIC DNA]</scope>
    <source>
        <strain evidence="3">CGMCC 1.10106</strain>
    </source>
</reference>
<dbReference type="Gene3D" id="3.90.1340.10">
    <property type="entry name" value="Phage tail collar domain"/>
    <property type="match status" value="1"/>
</dbReference>
<feature type="domain" description="Phage tail collar" evidence="1">
    <location>
        <begin position="7"/>
        <end position="61"/>
    </location>
</feature>
<evidence type="ECO:0000313" key="2">
    <source>
        <dbReference type="EMBL" id="GGA55866.1"/>
    </source>
</evidence>
<keyword evidence="3" id="KW-1185">Reference proteome</keyword>
<dbReference type="EMBL" id="BMDW01000019">
    <property type="protein sequence ID" value="GGA55866.1"/>
    <property type="molecule type" value="Genomic_DNA"/>
</dbReference>
<gene>
    <name evidence="2" type="ORF">GCM10011395_27850</name>
</gene>
<dbReference type="Pfam" id="PF07484">
    <property type="entry name" value="Collar"/>
    <property type="match status" value="1"/>
</dbReference>
<dbReference type="RefSeq" id="WP_188448509.1">
    <property type="nucleotide sequence ID" value="NZ_BMDW01000019.1"/>
</dbReference>
<accession>A0ABQ1H1U2</accession>
<organism evidence="2 3">
    <name type="scientific">Sphingomonas psychrolutea</name>
    <dbReference type="NCBI Taxonomy" id="1259676"/>
    <lineage>
        <taxon>Bacteria</taxon>
        <taxon>Pseudomonadati</taxon>
        <taxon>Pseudomonadota</taxon>
        <taxon>Alphaproteobacteria</taxon>
        <taxon>Sphingomonadales</taxon>
        <taxon>Sphingomonadaceae</taxon>
        <taxon>Sphingomonas</taxon>
    </lineage>
</organism>
<sequence>MADPFLGEIRIVGFSYPPRGWAVCDGGLIAIQQNSALFSILGTTYGGNGTTTFGLPNLQGNAAMHWGTTPGLTPTVIGQIQGTDTVTLTSPQLPTHTHILQGGTPNAAPGAQAVAAPSPTALLSNSNPQLAYAPDATPPVAFSPVAITATGGNQPHSNAQPRLAMLYCIALEGIFPARN</sequence>
<dbReference type="InterPro" id="IPR037053">
    <property type="entry name" value="Phage_tail_collar_dom_sf"/>
</dbReference>
<proteinExistence type="predicted"/>
<dbReference type="SUPFAM" id="SSF88874">
    <property type="entry name" value="Receptor-binding domain of short tail fibre protein gp12"/>
    <property type="match status" value="1"/>
</dbReference>
<evidence type="ECO:0000259" key="1">
    <source>
        <dbReference type="Pfam" id="PF07484"/>
    </source>
</evidence>
<evidence type="ECO:0000313" key="3">
    <source>
        <dbReference type="Proteomes" id="UP000618591"/>
    </source>
</evidence>
<name>A0ABQ1H1U2_9SPHN</name>
<dbReference type="InterPro" id="IPR011083">
    <property type="entry name" value="Phage_tail_collar_dom"/>
</dbReference>
<comment type="caution">
    <text evidence="2">The sequence shown here is derived from an EMBL/GenBank/DDBJ whole genome shotgun (WGS) entry which is preliminary data.</text>
</comment>
<dbReference type="Proteomes" id="UP000618591">
    <property type="component" value="Unassembled WGS sequence"/>
</dbReference>